<feature type="chain" id="PRO_5043596337" evidence="1">
    <location>
        <begin position="30"/>
        <end position="107"/>
    </location>
</feature>
<gene>
    <name evidence="2" type="ORF">PENTCL1PPCAC_15311</name>
</gene>
<dbReference type="AlphaFoldDB" id="A0AAV5TC52"/>
<evidence type="ECO:0000313" key="2">
    <source>
        <dbReference type="EMBL" id="GMS93136.1"/>
    </source>
</evidence>
<name>A0AAV5TC52_9BILA</name>
<evidence type="ECO:0000313" key="3">
    <source>
        <dbReference type="Proteomes" id="UP001432027"/>
    </source>
</evidence>
<keyword evidence="3" id="KW-1185">Reference proteome</keyword>
<proteinExistence type="predicted"/>
<protein>
    <submittedName>
        <fullName evidence="2">Uncharacterized protein</fullName>
    </submittedName>
</protein>
<evidence type="ECO:0000256" key="1">
    <source>
        <dbReference type="SAM" id="SignalP"/>
    </source>
</evidence>
<feature type="signal peptide" evidence="1">
    <location>
        <begin position="1"/>
        <end position="29"/>
    </location>
</feature>
<dbReference type="Proteomes" id="UP001432027">
    <property type="component" value="Unassembled WGS sequence"/>
</dbReference>
<keyword evidence="1" id="KW-0732">Signal</keyword>
<reference evidence="2" key="1">
    <citation type="submission" date="2023-10" db="EMBL/GenBank/DDBJ databases">
        <title>Genome assembly of Pristionchus species.</title>
        <authorList>
            <person name="Yoshida K."/>
            <person name="Sommer R.J."/>
        </authorList>
    </citation>
    <scope>NUCLEOTIDE SEQUENCE</scope>
    <source>
        <strain evidence="2">RS0144</strain>
    </source>
</reference>
<comment type="caution">
    <text evidence="2">The sequence shown here is derived from an EMBL/GenBank/DDBJ whole genome shotgun (WGS) entry which is preliminary data.</text>
</comment>
<accession>A0AAV5TC52</accession>
<sequence>AHSTWSSMQAERLMLLPLLVLFLARDIEGFVYSCEEVKYRLANQNFALNTTFACVFTLEGFNNWGQLKQLQFAGYSTNFADIGQPGGCISKRKDEPSWRVIADTGET</sequence>
<organism evidence="2 3">
    <name type="scientific">Pristionchus entomophagus</name>
    <dbReference type="NCBI Taxonomy" id="358040"/>
    <lineage>
        <taxon>Eukaryota</taxon>
        <taxon>Metazoa</taxon>
        <taxon>Ecdysozoa</taxon>
        <taxon>Nematoda</taxon>
        <taxon>Chromadorea</taxon>
        <taxon>Rhabditida</taxon>
        <taxon>Rhabditina</taxon>
        <taxon>Diplogasteromorpha</taxon>
        <taxon>Diplogasteroidea</taxon>
        <taxon>Neodiplogasteridae</taxon>
        <taxon>Pristionchus</taxon>
    </lineage>
</organism>
<feature type="non-terminal residue" evidence="2">
    <location>
        <position position="1"/>
    </location>
</feature>
<dbReference type="EMBL" id="BTSX01000004">
    <property type="protein sequence ID" value="GMS93136.1"/>
    <property type="molecule type" value="Genomic_DNA"/>
</dbReference>